<evidence type="ECO:0000256" key="2">
    <source>
        <dbReference type="SAM" id="MobiDB-lite"/>
    </source>
</evidence>
<evidence type="ECO:0000313" key="4">
    <source>
        <dbReference type="EMBL" id="KXS09645.1"/>
    </source>
</evidence>
<evidence type="ECO:0000313" key="5">
    <source>
        <dbReference type="Proteomes" id="UP000070544"/>
    </source>
</evidence>
<feature type="domain" description="BZIP" evidence="3">
    <location>
        <begin position="339"/>
        <end position="381"/>
    </location>
</feature>
<dbReference type="InterPro" id="IPR004827">
    <property type="entry name" value="bZIP"/>
</dbReference>
<dbReference type="Proteomes" id="UP000070544">
    <property type="component" value="Unassembled WGS sequence"/>
</dbReference>
<dbReference type="SUPFAM" id="SSF57959">
    <property type="entry name" value="Leucine zipper domain"/>
    <property type="match status" value="1"/>
</dbReference>
<feature type="compositionally biased region" description="Basic and acidic residues" evidence="2">
    <location>
        <begin position="405"/>
        <end position="424"/>
    </location>
</feature>
<name>A0A138ZZE8_GONPJ</name>
<keyword evidence="1" id="KW-0175">Coiled coil</keyword>
<keyword evidence="5" id="KW-1185">Reference proteome</keyword>
<evidence type="ECO:0000259" key="3">
    <source>
        <dbReference type="PROSITE" id="PS50217"/>
    </source>
</evidence>
<evidence type="ECO:0000256" key="1">
    <source>
        <dbReference type="SAM" id="Coils"/>
    </source>
</evidence>
<feature type="compositionally biased region" description="Basic and acidic residues" evidence="2">
    <location>
        <begin position="312"/>
        <end position="321"/>
    </location>
</feature>
<organism evidence="4 5">
    <name type="scientific">Gonapodya prolifera (strain JEL478)</name>
    <name type="common">Monoblepharis prolifera</name>
    <dbReference type="NCBI Taxonomy" id="1344416"/>
    <lineage>
        <taxon>Eukaryota</taxon>
        <taxon>Fungi</taxon>
        <taxon>Fungi incertae sedis</taxon>
        <taxon>Chytridiomycota</taxon>
        <taxon>Chytridiomycota incertae sedis</taxon>
        <taxon>Monoblepharidomycetes</taxon>
        <taxon>Monoblepharidales</taxon>
        <taxon>Gonapodyaceae</taxon>
        <taxon>Gonapodya</taxon>
    </lineage>
</organism>
<dbReference type="PROSITE" id="PS00036">
    <property type="entry name" value="BZIP_BASIC"/>
    <property type="match status" value="1"/>
</dbReference>
<feature type="compositionally biased region" description="Pro residues" evidence="2">
    <location>
        <begin position="234"/>
        <end position="246"/>
    </location>
</feature>
<feature type="coiled-coil region" evidence="1">
    <location>
        <begin position="352"/>
        <end position="386"/>
    </location>
</feature>
<dbReference type="SMART" id="SM00338">
    <property type="entry name" value="BRLZ"/>
    <property type="match status" value="1"/>
</dbReference>
<dbReference type="InterPro" id="IPR046347">
    <property type="entry name" value="bZIP_sf"/>
</dbReference>
<accession>A0A138ZZE8</accession>
<feature type="region of interest" description="Disordered" evidence="2">
    <location>
        <begin position="393"/>
        <end position="462"/>
    </location>
</feature>
<proteinExistence type="predicted"/>
<feature type="compositionally biased region" description="Polar residues" evidence="2">
    <location>
        <begin position="201"/>
        <end position="216"/>
    </location>
</feature>
<sequence>MYTNGALYFPHDPQSHLPSPTLTHIPLVDETPDADNVSPLAPFFSLGFTTLDDLLDMADQNYAQLEGNFTPEEVQEFNKLSDCAQPTVTRVGPGAGACGFAQPPWVPPAGFPQAPLFPTLQEIPSSEFAITTPPASDSGSLPDLKPHWTPEPCPSDLQTRQHSSSRKSGESRRGSISVLVSPDVTCIPPSSAHRCKGESLDTLSTRDNSNPSQTLKRTAPPIDEAAGDASEPIPLQPPPSPKPSPQPDVVIVTSSPPQRPNKRLRTSSKTKASATARAAQPSESPANTPRPGPAPAPRPTTKRRQRSSGPDAEIHIPRGHKLTDVDGVLEMEGLDDATRRRLRNTLSARRSRMRKVTRLTELETRVAELERENAELRDTIAFSEGRIEFTAGAGTSEVGNSGVRTGERGEGGEETHFDPKKEFLAGRMPVVDGGEEQEQGERQRWLENVPRTDDARISAGAW</sequence>
<feature type="region of interest" description="Disordered" evidence="2">
    <location>
        <begin position="129"/>
        <end position="321"/>
    </location>
</feature>
<dbReference type="AlphaFoldDB" id="A0A138ZZE8"/>
<dbReference type="PROSITE" id="PS50217">
    <property type="entry name" value="BZIP"/>
    <property type="match status" value="1"/>
</dbReference>
<dbReference type="GO" id="GO:0003700">
    <property type="term" value="F:DNA-binding transcription factor activity"/>
    <property type="evidence" value="ECO:0007669"/>
    <property type="project" value="InterPro"/>
</dbReference>
<dbReference type="CDD" id="cd12193">
    <property type="entry name" value="bZIP_GCN4"/>
    <property type="match status" value="1"/>
</dbReference>
<protein>
    <recommendedName>
        <fullName evidence="3">BZIP domain-containing protein</fullName>
    </recommendedName>
</protein>
<feature type="compositionally biased region" description="Low complexity" evidence="2">
    <location>
        <begin position="269"/>
        <end position="287"/>
    </location>
</feature>
<dbReference type="Gene3D" id="3.30.160.60">
    <property type="entry name" value="Classic Zinc Finger"/>
    <property type="match status" value="1"/>
</dbReference>
<dbReference type="EMBL" id="KQ965857">
    <property type="protein sequence ID" value="KXS09645.1"/>
    <property type="molecule type" value="Genomic_DNA"/>
</dbReference>
<dbReference type="Pfam" id="PF07716">
    <property type="entry name" value="bZIP_2"/>
    <property type="match status" value="1"/>
</dbReference>
<reference evidence="4 5" key="1">
    <citation type="journal article" date="2015" name="Genome Biol. Evol.">
        <title>Phylogenomic analyses indicate that early fungi evolved digesting cell walls of algal ancestors of land plants.</title>
        <authorList>
            <person name="Chang Y."/>
            <person name="Wang S."/>
            <person name="Sekimoto S."/>
            <person name="Aerts A.L."/>
            <person name="Choi C."/>
            <person name="Clum A."/>
            <person name="LaButti K.M."/>
            <person name="Lindquist E.A."/>
            <person name="Yee Ngan C."/>
            <person name="Ohm R.A."/>
            <person name="Salamov A.A."/>
            <person name="Grigoriev I.V."/>
            <person name="Spatafora J.W."/>
            <person name="Berbee M.L."/>
        </authorList>
    </citation>
    <scope>NUCLEOTIDE SEQUENCE [LARGE SCALE GENOMIC DNA]</scope>
    <source>
        <strain evidence="4 5">JEL478</strain>
    </source>
</reference>
<gene>
    <name evidence="4" type="ORF">M427DRAFT_219596</name>
</gene>
<feature type="compositionally biased region" description="Pro residues" evidence="2">
    <location>
        <begin position="288"/>
        <end position="298"/>
    </location>
</feature>
<feature type="compositionally biased region" description="Basic and acidic residues" evidence="2">
    <location>
        <begin position="439"/>
        <end position="456"/>
    </location>
</feature>